<dbReference type="EMBL" id="JH413826">
    <property type="protein sequence ID" value="EHL30733.1"/>
    <property type="molecule type" value="Genomic_DNA"/>
</dbReference>
<dbReference type="InterPro" id="IPR012347">
    <property type="entry name" value="Ferritin-like"/>
</dbReference>
<evidence type="ECO:0000313" key="2">
    <source>
        <dbReference type="EMBL" id="EHL30733.1"/>
    </source>
</evidence>
<sequence length="93" mass="10871">MTGSMTQCQSAMDQMMMDKLGKKDSQYDKRFIDLMISHHESGVMMAKDALKNSTHPELKEMSQKIIEAQEKEIEQLKKWRSEWYGSEQQPKGE</sequence>
<dbReference type="eggNOG" id="COG3544">
    <property type="taxonomic scope" value="Bacteria"/>
</dbReference>
<feature type="domain" description="DUF305" evidence="1">
    <location>
        <begin position="4"/>
        <end position="79"/>
    </location>
</feature>
<dbReference type="Gene3D" id="1.20.1260.10">
    <property type="match status" value="1"/>
</dbReference>
<name>G9EPU9_9GAMM</name>
<dbReference type="AlphaFoldDB" id="G9EPU9"/>
<dbReference type="HOGENOM" id="CLU_074343_5_0_6"/>
<keyword evidence="3" id="KW-1185">Reference proteome</keyword>
<proteinExistence type="predicted"/>
<protein>
    <recommendedName>
        <fullName evidence="1">DUF305 domain-containing protein</fullName>
    </recommendedName>
</protein>
<reference evidence="2 3" key="1">
    <citation type="journal article" date="2011" name="BMC Genomics">
        <title>Insight into cross-talk between intra-amoebal pathogens.</title>
        <authorList>
            <person name="Gimenez G."/>
            <person name="Bertelli C."/>
            <person name="Moliner C."/>
            <person name="Robert C."/>
            <person name="Raoult D."/>
            <person name="Fournier P.E."/>
            <person name="Greub G."/>
        </authorList>
    </citation>
    <scope>NUCLEOTIDE SEQUENCE [LARGE SCALE GENOMIC DNA]</scope>
    <source>
        <strain evidence="2 3">LLAP12</strain>
    </source>
</reference>
<dbReference type="Proteomes" id="UP000002770">
    <property type="component" value="Unassembled WGS sequence"/>
</dbReference>
<dbReference type="PANTHER" id="PTHR36933:SF1">
    <property type="entry name" value="SLL0788 PROTEIN"/>
    <property type="match status" value="1"/>
</dbReference>
<evidence type="ECO:0000259" key="1">
    <source>
        <dbReference type="Pfam" id="PF03713"/>
    </source>
</evidence>
<dbReference type="PANTHER" id="PTHR36933">
    <property type="entry name" value="SLL0788 PROTEIN"/>
    <property type="match status" value="1"/>
</dbReference>
<accession>G9EPU9</accession>
<evidence type="ECO:0000313" key="3">
    <source>
        <dbReference type="Proteomes" id="UP000002770"/>
    </source>
</evidence>
<dbReference type="InterPro" id="IPR005183">
    <property type="entry name" value="DUF305_CopM-like"/>
</dbReference>
<organism evidence="2 3">
    <name type="scientific">Legionella drancourtii LLAP12</name>
    <dbReference type="NCBI Taxonomy" id="658187"/>
    <lineage>
        <taxon>Bacteria</taxon>
        <taxon>Pseudomonadati</taxon>
        <taxon>Pseudomonadota</taxon>
        <taxon>Gammaproteobacteria</taxon>
        <taxon>Legionellales</taxon>
        <taxon>Legionellaceae</taxon>
        <taxon>Legionella</taxon>
    </lineage>
</organism>
<dbReference type="Pfam" id="PF03713">
    <property type="entry name" value="DUF305"/>
    <property type="match status" value="1"/>
</dbReference>
<dbReference type="InParanoid" id="G9EPU9"/>
<dbReference type="STRING" id="658187.LDG_7290"/>
<gene>
    <name evidence="2" type="ORF">LDG_7290</name>
</gene>